<dbReference type="InterPro" id="IPR042226">
    <property type="entry name" value="eFR1_2_sf"/>
</dbReference>
<feature type="domain" description="eRF1/Pelota-like N-terminal" evidence="5">
    <location>
        <begin position="1"/>
        <end position="128"/>
    </location>
</feature>
<dbReference type="SUPFAM" id="SSF55481">
    <property type="entry name" value="N-terminal domain of eukaryotic peptide chain release factor subunit 1, ERF1"/>
    <property type="match status" value="1"/>
</dbReference>
<dbReference type="Pfam" id="PF03465">
    <property type="entry name" value="eRF1_3"/>
    <property type="match status" value="1"/>
</dbReference>
<dbReference type="Gene3D" id="3.30.420.60">
    <property type="entry name" value="eRF1 domain 2"/>
    <property type="match status" value="1"/>
</dbReference>
<comment type="subcellular location">
    <subcellularLocation>
        <location evidence="1">Cytoplasm</location>
    </subcellularLocation>
</comment>
<sequence length="358" mass="39817">MQTTEYELRDRIDQLTNYRGEGTELITVAVPPDKSLHAVRERIDREYAQAANIKSDQTRTHVQDALGRIRRLLQAYEETPPSGLVIYAGVVDSELQDAVFDDLDVPVDVSLYRCAAEFETAPVEQALTPSEVYGLVILERGRAALGRLAGERIVSSRTFESQVMGKSRAGGQSAQRFERERDRQKHEFFEQVADAAEQTFLDEPTVDGVILGGTTITVDEFQQGDYLHHELRDHILGVYPIEYATKQGLSQLVERADDVLSDVERRREREALDRFFTALGQGGDVAYGADETQTALEYGAVDVLLVSDGRPPAEIRELEEVTTDQGGECLVVSTDTDRGAQFDTAFGGLGALLRFRIN</sequence>
<dbReference type="InterPro" id="IPR005140">
    <property type="entry name" value="eRF1_Pelota-like_N"/>
</dbReference>
<comment type="similarity">
    <text evidence="2">Belongs to the eukaryotic release factor 1 family.</text>
</comment>
<keyword evidence="7" id="KW-1185">Reference proteome</keyword>
<keyword evidence="3" id="KW-0963">Cytoplasm</keyword>
<dbReference type="InterPro" id="IPR024049">
    <property type="entry name" value="eRF1_1_sf"/>
</dbReference>
<dbReference type="Gene3D" id="3.30.960.10">
    <property type="entry name" value="eRF1 domain 1"/>
    <property type="match status" value="1"/>
</dbReference>
<dbReference type="InterPro" id="IPR004403">
    <property type="entry name" value="Peptide_chain-rel_eRF1/aRF1"/>
</dbReference>
<evidence type="ECO:0000259" key="5">
    <source>
        <dbReference type="SMART" id="SM01194"/>
    </source>
</evidence>
<evidence type="ECO:0000313" key="7">
    <source>
        <dbReference type="Proteomes" id="UP000319712"/>
    </source>
</evidence>
<evidence type="ECO:0000256" key="2">
    <source>
        <dbReference type="ARBA" id="ARBA00005326"/>
    </source>
</evidence>
<keyword evidence="4" id="KW-0648">Protein biosynthesis</keyword>
<dbReference type="SMART" id="SM01194">
    <property type="entry name" value="eRF1_1"/>
    <property type="match status" value="1"/>
</dbReference>
<evidence type="ECO:0000256" key="3">
    <source>
        <dbReference type="ARBA" id="ARBA00022490"/>
    </source>
</evidence>
<dbReference type="NCBIfam" id="TIGR03676">
    <property type="entry name" value="aRF1_eRF1"/>
    <property type="match status" value="1"/>
</dbReference>
<dbReference type="GO" id="GO:0003747">
    <property type="term" value="F:translation release factor activity"/>
    <property type="evidence" value="ECO:0007669"/>
    <property type="project" value="InterPro"/>
</dbReference>
<dbReference type="PANTHER" id="PTHR10113">
    <property type="entry name" value="PEPTIDE CHAIN RELEASE FACTOR SUBUNIT 1"/>
    <property type="match status" value="1"/>
</dbReference>
<protein>
    <submittedName>
        <fullName evidence="6">Peptide chain release factor subunit 1</fullName>
    </submittedName>
</protein>
<evidence type="ECO:0000256" key="4">
    <source>
        <dbReference type="ARBA" id="ARBA00022917"/>
    </source>
</evidence>
<dbReference type="InterPro" id="IPR029064">
    <property type="entry name" value="Ribosomal_eL30-like_sf"/>
</dbReference>
<reference evidence="6 7" key="1">
    <citation type="submission" date="2017-05" db="EMBL/GenBank/DDBJ databases">
        <authorList>
            <person name="Varghese N."/>
            <person name="Submissions S."/>
        </authorList>
    </citation>
    <scope>NUCLEOTIDE SEQUENCE [LARGE SCALE GENOMIC DNA]</scope>
    <source>
        <strain evidence="6 7">DSM 19504</strain>
    </source>
</reference>
<dbReference type="SUPFAM" id="SSF53137">
    <property type="entry name" value="Translational machinery components"/>
    <property type="match status" value="1"/>
</dbReference>
<dbReference type="Pfam" id="PF03463">
    <property type="entry name" value="eRF1_1"/>
    <property type="match status" value="1"/>
</dbReference>
<dbReference type="SUPFAM" id="SSF55315">
    <property type="entry name" value="L30e-like"/>
    <property type="match status" value="1"/>
</dbReference>
<dbReference type="OrthoDB" id="1011at2157"/>
<dbReference type="GO" id="GO:0005737">
    <property type="term" value="C:cytoplasm"/>
    <property type="evidence" value="ECO:0007669"/>
    <property type="project" value="UniProtKB-SubCell"/>
</dbReference>
<dbReference type="Gene3D" id="3.30.1330.30">
    <property type="match status" value="1"/>
</dbReference>
<dbReference type="InterPro" id="IPR005142">
    <property type="entry name" value="eRF1_3"/>
</dbReference>
<organism evidence="6 7">
    <name type="scientific">Halorubrum cibi</name>
    <dbReference type="NCBI Taxonomy" id="413815"/>
    <lineage>
        <taxon>Archaea</taxon>
        <taxon>Methanobacteriati</taxon>
        <taxon>Methanobacteriota</taxon>
        <taxon>Stenosarchaea group</taxon>
        <taxon>Halobacteria</taxon>
        <taxon>Halobacteriales</taxon>
        <taxon>Haloferacaceae</taxon>
        <taxon>Halorubrum</taxon>
    </lineage>
</organism>
<dbReference type="AlphaFoldDB" id="A0A521ES79"/>
<gene>
    <name evidence="6" type="ORF">SAMN06264867_11269</name>
</gene>
<evidence type="ECO:0000313" key="6">
    <source>
        <dbReference type="EMBL" id="SMO86793.1"/>
    </source>
</evidence>
<proteinExistence type="inferred from homology"/>
<evidence type="ECO:0000256" key="1">
    <source>
        <dbReference type="ARBA" id="ARBA00004496"/>
    </source>
</evidence>
<accession>A0A521ES79</accession>
<dbReference type="Pfam" id="PF03464">
    <property type="entry name" value="eRF1_2"/>
    <property type="match status" value="1"/>
</dbReference>
<dbReference type="InterPro" id="IPR005141">
    <property type="entry name" value="eRF1_2"/>
</dbReference>
<dbReference type="EMBL" id="FXTD01000012">
    <property type="protein sequence ID" value="SMO86793.1"/>
    <property type="molecule type" value="Genomic_DNA"/>
</dbReference>
<dbReference type="RefSeq" id="WP_142987635.1">
    <property type="nucleotide sequence ID" value="NZ_FXTD01000012.1"/>
</dbReference>
<dbReference type="Proteomes" id="UP000319712">
    <property type="component" value="Unassembled WGS sequence"/>
</dbReference>
<name>A0A521ES79_9EURY</name>